<protein>
    <submittedName>
        <fullName evidence="3">Uncharacterized protein</fullName>
    </submittedName>
</protein>
<organism evidence="3 4">
    <name type="scientific">Kibdelosporangium banguiense</name>
    <dbReference type="NCBI Taxonomy" id="1365924"/>
    <lineage>
        <taxon>Bacteria</taxon>
        <taxon>Bacillati</taxon>
        <taxon>Actinomycetota</taxon>
        <taxon>Actinomycetes</taxon>
        <taxon>Pseudonocardiales</taxon>
        <taxon>Pseudonocardiaceae</taxon>
        <taxon>Kibdelosporangium</taxon>
    </lineage>
</organism>
<dbReference type="Pfam" id="PF24030">
    <property type="entry name" value="DUF7341"/>
    <property type="match status" value="1"/>
</dbReference>
<dbReference type="RefSeq" id="WP_209642562.1">
    <property type="nucleotide sequence ID" value="NZ_JAGINW010000001.1"/>
</dbReference>
<dbReference type="InterPro" id="IPR055764">
    <property type="entry name" value="DUF7340"/>
</dbReference>
<feature type="domain" description="DUF7340" evidence="1">
    <location>
        <begin position="163"/>
        <end position="225"/>
    </location>
</feature>
<dbReference type="Proteomes" id="UP001519332">
    <property type="component" value="Unassembled WGS sequence"/>
</dbReference>
<evidence type="ECO:0000259" key="1">
    <source>
        <dbReference type="Pfam" id="PF24029"/>
    </source>
</evidence>
<comment type="caution">
    <text evidence="3">The sequence shown here is derived from an EMBL/GenBank/DDBJ whole genome shotgun (WGS) entry which is preliminary data.</text>
</comment>
<name>A0ABS4TLQ1_9PSEU</name>
<dbReference type="Pfam" id="PF24029">
    <property type="entry name" value="DUF7340"/>
    <property type="match status" value="1"/>
</dbReference>
<dbReference type="EMBL" id="JAGINW010000001">
    <property type="protein sequence ID" value="MBP2325352.1"/>
    <property type="molecule type" value="Genomic_DNA"/>
</dbReference>
<evidence type="ECO:0000313" key="3">
    <source>
        <dbReference type="EMBL" id="MBP2325352.1"/>
    </source>
</evidence>
<evidence type="ECO:0000259" key="2">
    <source>
        <dbReference type="Pfam" id="PF24030"/>
    </source>
</evidence>
<dbReference type="InterPro" id="IPR055765">
    <property type="entry name" value="DUF7341"/>
</dbReference>
<reference evidence="3 4" key="1">
    <citation type="submission" date="2021-03" db="EMBL/GenBank/DDBJ databases">
        <title>Sequencing the genomes of 1000 actinobacteria strains.</title>
        <authorList>
            <person name="Klenk H.-P."/>
        </authorList>
    </citation>
    <scope>NUCLEOTIDE SEQUENCE [LARGE SCALE GENOMIC DNA]</scope>
    <source>
        <strain evidence="3 4">DSM 46670</strain>
    </source>
</reference>
<feature type="domain" description="DUF7341" evidence="2">
    <location>
        <begin position="23"/>
        <end position="157"/>
    </location>
</feature>
<accession>A0ABS4TLQ1</accession>
<keyword evidence="4" id="KW-1185">Reference proteome</keyword>
<gene>
    <name evidence="3" type="ORF">JOF56_005737</name>
</gene>
<sequence length="246" mass="26818">MTTIHDRHTGCPPAEEVTRDEALAARLEWEASVDQLIQPGQAAITREDGTTELAVVHSLLEQVAGAVLPGNERNGKVSSNASRPPGSLGAVSLLAEIRQEVTRACQGHDEHAQPDTVAERLRLWVGHADSWQHHYPDYVVWAAATTSDWVRQARQLLDPPPRVALRGQTCPVCAACTVQVWSEDDEDFVRQSALAIDPYRVAVVCAGCGQSWGAEIWQQLAATLDRQLRHETLAAQGHGHEPAEIG</sequence>
<evidence type="ECO:0000313" key="4">
    <source>
        <dbReference type="Proteomes" id="UP001519332"/>
    </source>
</evidence>
<proteinExistence type="predicted"/>